<comment type="similarity">
    <text evidence="1">Belongs to the leucine-binding protein family.</text>
</comment>
<dbReference type="EMBL" id="BLAF01000024">
    <property type="protein sequence ID" value="GES21560.1"/>
    <property type="molecule type" value="Genomic_DNA"/>
</dbReference>
<feature type="signal peptide" evidence="3">
    <location>
        <begin position="1"/>
        <end position="24"/>
    </location>
</feature>
<evidence type="ECO:0000256" key="1">
    <source>
        <dbReference type="ARBA" id="ARBA00010062"/>
    </source>
</evidence>
<dbReference type="CDD" id="cd06343">
    <property type="entry name" value="PBP1_ABC_ligand_binding-like"/>
    <property type="match status" value="1"/>
</dbReference>
<dbReference type="PANTHER" id="PTHR47235:SF1">
    <property type="entry name" value="BLR6548 PROTEIN"/>
    <property type="match status" value="1"/>
</dbReference>
<dbReference type="AlphaFoldDB" id="A0A5M3XKT4"/>
<dbReference type="PROSITE" id="PS51257">
    <property type="entry name" value="PROKAR_LIPOPROTEIN"/>
    <property type="match status" value="1"/>
</dbReference>
<proteinExistence type="inferred from homology"/>
<evidence type="ECO:0000256" key="2">
    <source>
        <dbReference type="ARBA" id="ARBA00022729"/>
    </source>
</evidence>
<dbReference type="PANTHER" id="PTHR47235">
    <property type="entry name" value="BLR6548 PROTEIN"/>
    <property type="match status" value="1"/>
</dbReference>
<protein>
    <submittedName>
        <fullName evidence="5">Branched-chain amino acid ABC transporter substrate-binding protein</fullName>
    </submittedName>
</protein>
<sequence>MRPTGKKFAVVTAAALAAALSLTACGGRGSNDSSAIPGVTDSEIILGSSYPYSGPASAFGTIGKGIATYFDYLNAEKGGVKMGDGKTRKIKFISYDDSYAPEKQLANAQKLVEQDKVFATFAMFGTPTHLAAVDYLNAKKVPDVWVNSVSAQFSVESTKWPFTLAFPPTGQTEVDVLATYLGQTKPDAKIGLLFQNDDTGKGAVAQLEKNVAGTRMKLVAKESYEVTDPTVDSQVTNLVQSGADVIWMAVAPKQGAQAIKRSAELKFKGVRIISTTASSVAAVLTPAGLEASKGLISTAFTKDASDPKWASDPDVVEANRIIEKYGKGLKANDSLALTGINAAQIMERTLERMDEPTRDSLMKTVRTIDPPLQLPLVLPGVTVSTGPDKLLAVTILQVQQFDGAAWQSVGEPVSLDQ</sequence>
<feature type="chain" id="PRO_5038501546" evidence="3">
    <location>
        <begin position="25"/>
        <end position="417"/>
    </location>
</feature>
<reference evidence="5 6" key="1">
    <citation type="submission" date="2019-10" db="EMBL/GenBank/DDBJ databases">
        <title>Whole genome shotgun sequence of Acrocarpospora pleiomorpha NBRC 16267.</title>
        <authorList>
            <person name="Ichikawa N."/>
            <person name="Kimura A."/>
            <person name="Kitahashi Y."/>
            <person name="Komaki H."/>
            <person name="Oguchi A."/>
        </authorList>
    </citation>
    <scope>NUCLEOTIDE SEQUENCE [LARGE SCALE GENOMIC DNA]</scope>
    <source>
        <strain evidence="5 6">NBRC 16267</strain>
    </source>
</reference>
<dbReference type="Proteomes" id="UP000377595">
    <property type="component" value="Unassembled WGS sequence"/>
</dbReference>
<comment type="caution">
    <text evidence="5">The sequence shown here is derived from an EMBL/GenBank/DDBJ whole genome shotgun (WGS) entry which is preliminary data.</text>
</comment>
<gene>
    <name evidence="5" type="ORF">Aple_044560</name>
</gene>
<keyword evidence="6" id="KW-1185">Reference proteome</keyword>
<keyword evidence="2 3" id="KW-0732">Signal</keyword>
<evidence type="ECO:0000256" key="3">
    <source>
        <dbReference type="SAM" id="SignalP"/>
    </source>
</evidence>
<dbReference type="InterPro" id="IPR028081">
    <property type="entry name" value="Leu-bd"/>
</dbReference>
<dbReference type="RefSeq" id="WP_170321612.1">
    <property type="nucleotide sequence ID" value="NZ_BAAAHM010000005.1"/>
</dbReference>
<dbReference type="Pfam" id="PF13458">
    <property type="entry name" value="Peripla_BP_6"/>
    <property type="match status" value="1"/>
</dbReference>
<dbReference type="SUPFAM" id="SSF53822">
    <property type="entry name" value="Periplasmic binding protein-like I"/>
    <property type="match status" value="1"/>
</dbReference>
<dbReference type="InterPro" id="IPR028082">
    <property type="entry name" value="Peripla_BP_I"/>
</dbReference>
<dbReference type="Gene3D" id="3.40.50.2300">
    <property type="match status" value="2"/>
</dbReference>
<accession>A0A5M3XKT4</accession>
<evidence type="ECO:0000259" key="4">
    <source>
        <dbReference type="Pfam" id="PF13458"/>
    </source>
</evidence>
<organism evidence="5 6">
    <name type="scientific">Acrocarpospora pleiomorpha</name>
    <dbReference type="NCBI Taxonomy" id="90975"/>
    <lineage>
        <taxon>Bacteria</taxon>
        <taxon>Bacillati</taxon>
        <taxon>Actinomycetota</taxon>
        <taxon>Actinomycetes</taxon>
        <taxon>Streptosporangiales</taxon>
        <taxon>Streptosporangiaceae</taxon>
        <taxon>Acrocarpospora</taxon>
    </lineage>
</organism>
<feature type="domain" description="Leucine-binding protein" evidence="4">
    <location>
        <begin position="45"/>
        <end position="368"/>
    </location>
</feature>
<evidence type="ECO:0000313" key="6">
    <source>
        <dbReference type="Proteomes" id="UP000377595"/>
    </source>
</evidence>
<evidence type="ECO:0000313" key="5">
    <source>
        <dbReference type="EMBL" id="GES21560.1"/>
    </source>
</evidence>
<name>A0A5M3XKT4_9ACTN</name>